<feature type="compositionally biased region" description="Basic and acidic residues" evidence="1">
    <location>
        <begin position="36"/>
        <end position="66"/>
    </location>
</feature>
<organism evidence="2 3">
    <name type="scientific">Panicum virgatum</name>
    <name type="common">Blackwell switchgrass</name>
    <dbReference type="NCBI Taxonomy" id="38727"/>
    <lineage>
        <taxon>Eukaryota</taxon>
        <taxon>Viridiplantae</taxon>
        <taxon>Streptophyta</taxon>
        <taxon>Embryophyta</taxon>
        <taxon>Tracheophyta</taxon>
        <taxon>Spermatophyta</taxon>
        <taxon>Magnoliopsida</taxon>
        <taxon>Liliopsida</taxon>
        <taxon>Poales</taxon>
        <taxon>Poaceae</taxon>
        <taxon>PACMAD clade</taxon>
        <taxon>Panicoideae</taxon>
        <taxon>Panicodae</taxon>
        <taxon>Paniceae</taxon>
        <taxon>Panicinae</taxon>
        <taxon>Panicum</taxon>
        <taxon>Panicum sect. Hiantes</taxon>
    </lineage>
</organism>
<evidence type="ECO:0000256" key="1">
    <source>
        <dbReference type="SAM" id="MobiDB-lite"/>
    </source>
</evidence>
<dbReference type="AlphaFoldDB" id="A0A8T0N1D8"/>
<proteinExistence type="predicted"/>
<protein>
    <submittedName>
        <fullName evidence="2">Uncharacterized protein</fullName>
    </submittedName>
</protein>
<keyword evidence="3" id="KW-1185">Reference proteome</keyword>
<evidence type="ECO:0000313" key="2">
    <source>
        <dbReference type="EMBL" id="KAG2543611.1"/>
    </source>
</evidence>
<reference evidence="2" key="1">
    <citation type="submission" date="2020-05" db="EMBL/GenBank/DDBJ databases">
        <title>WGS assembly of Panicum virgatum.</title>
        <authorList>
            <person name="Lovell J.T."/>
            <person name="Jenkins J."/>
            <person name="Shu S."/>
            <person name="Juenger T.E."/>
            <person name="Schmutz J."/>
        </authorList>
    </citation>
    <scope>NUCLEOTIDE SEQUENCE</scope>
    <source>
        <strain evidence="2">AP13</strain>
    </source>
</reference>
<accession>A0A8T0N1D8</accession>
<feature type="region of interest" description="Disordered" evidence="1">
    <location>
        <begin position="1"/>
        <end position="78"/>
    </location>
</feature>
<evidence type="ECO:0000313" key="3">
    <source>
        <dbReference type="Proteomes" id="UP000823388"/>
    </source>
</evidence>
<dbReference type="EMBL" id="CM029054">
    <property type="protein sequence ID" value="KAG2543611.1"/>
    <property type="molecule type" value="Genomic_DNA"/>
</dbReference>
<gene>
    <name evidence="2" type="ORF">PVAP13_9NG762577</name>
</gene>
<name>A0A8T0N1D8_PANVG</name>
<dbReference type="Proteomes" id="UP000823388">
    <property type="component" value="Chromosome 9N"/>
</dbReference>
<feature type="compositionally biased region" description="Basic and acidic residues" evidence="1">
    <location>
        <begin position="1"/>
        <end position="17"/>
    </location>
</feature>
<sequence length="127" mass="14011">MERRREESRASARKAGDTPRTPRRSESAEDGEEEVAEAREGGDRSGGGSEREAGEEGQRERRRVAGEEEAVCGAGGRGCLDEDRVEDGWVAARFDHRGGSSSERRGHGEHGWRCVRRRRRYAGVGGD</sequence>
<comment type="caution">
    <text evidence="2">The sequence shown here is derived from an EMBL/GenBank/DDBJ whole genome shotgun (WGS) entry which is preliminary data.</text>
</comment>